<dbReference type="PROSITE" id="PS00518">
    <property type="entry name" value="ZF_RING_1"/>
    <property type="match status" value="1"/>
</dbReference>
<organism evidence="12 13">
    <name type="scientific">Acromyrmex insinuator</name>
    <dbReference type="NCBI Taxonomy" id="230686"/>
    <lineage>
        <taxon>Eukaryota</taxon>
        <taxon>Metazoa</taxon>
        <taxon>Ecdysozoa</taxon>
        <taxon>Arthropoda</taxon>
        <taxon>Hexapoda</taxon>
        <taxon>Insecta</taxon>
        <taxon>Pterygota</taxon>
        <taxon>Neoptera</taxon>
        <taxon>Endopterygota</taxon>
        <taxon>Hymenoptera</taxon>
        <taxon>Apocrita</taxon>
        <taxon>Aculeata</taxon>
        <taxon>Formicoidea</taxon>
        <taxon>Formicidae</taxon>
        <taxon>Myrmicinae</taxon>
        <taxon>Acromyrmex</taxon>
    </lineage>
</organism>
<evidence type="ECO:0000259" key="10">
    <source>
        <dbReference type="PROSITE" id="PS50006"/>
    </source>
</evidence>
<dbReference type="GO" id="GO:0006302">
    <property type="term" value="P:double-strand break repair"/>
    <property type="evidence" value="ECO:0007669"/>
    <property type="project" value="TreeGrafter"/>
</dbReference>
<comment type="similarity">
    <text evidence="1">Belongs to the CHFR family.</text>
</comment>
<keyword evidence="9" id="KW-0175">Coiled coil</keyword>
<dbReference type="GO" id="GO:0006511">
    <property type="term" value="P:ubiquitin-dependent protein catabolic process"/>
    <property type="evidence" value="ECO:0007669"/>
    <property type="project" value="TreeGrafter"/>
</dbReference>
<dbReference type="SMART" id="SM00240">
    <property type="entry name" value="FHA"/>
    <property type="match status" value="1"/>
</dbReference>
<dbReference type="Proteomes" id="UP000667349">
    <property type="component" value="Unassembled WGS sequence"/>
</dbReference>
<dbReference type="GO" id="GO:0005634">
    <property type="term" value="C:nucleus"/>
    <property type="evidence" value="ECO:0007669"/>
    <property type="project" value="TreeGrafter"/>
</dbReference>
<dbReference type="Pfam" id="PF00498">
    <property type="entry name" value="FHA"/>
    <property type="match status" value="1"/>
</dbReference>
<dbReference type="GO" id="GO:0000151">
    <property type="term" value="C:ubiquitin ligase complex"/>
    <property type="evidence" value="ECO:0007669"/>
    <property type="project" value="TreeGrafter"/>
</dbReference>
<evidence type="ECO:0000256" key="3">
    <source>
        <dbReference type="ARBA" id="ARBA00022679"/>
    </source>
</evidence>
<feature type="domain" description="RING-type" evidence="11">
    <location>
        <begin position="399"/>
        <end position="437"/>
    </location>
</feature>
<keyword evidence="13" id="KW-1185">Reference proteome</keyword>
<accession>A0A836EGF2</accession>
<proteinExistence type="inferred from homology"/>
<dbReference type="InterPro" id="IPR008984">
    <property type="entry name" value="SMAD_FHA_dom_sf"/>
</dbReference>
<feature type="domain" description="FHA" evidence="10">
    <location>
        <begin position="37"/>
        <end position="86"/>
    </location>
</feature>
<sequence length="498" mass="58390">IMEHSKRISPNEEPKILEPVLIKTVTNERINIDKNEFKIGRARDNDEIILDVMISRRHCIFRCIGQDEWTLKDLSSSGTFVNGNVIGSGEIQNVRPGDTIQFSPNEMFRYVFTLTEKDHCVKKARIDEKILDTVLVKQRTFAENQECQRKELKNKLEINQKEQVKLKQQLEDLLSQQAMAKDDNENLLKQVTVLEEKIKTCNSQEEHLNNMYSQLLQKLENERLQFEARLNEEKQKWQEALDMSKQEKEMLEIKMKDQMEKWREEQQVEWKNMMESKVKEEKNIQAQLMNEKTMLEEKLKNHVNEKIMLEEKLKETEKALKEQEAKAETSQAILNINTSGEIASTSECIFLNLNQFEVPQYEIIDTIDLTEISQNILETNINENILGKVSNIMDEQLTCAICSELFIKATTLNCAHTFCHHCINSWNKKQKNCPVCRKPVISMIRSLVLDNFIESMIDNLPTELKNRRREIIQEREGKVLIIIMCFYTLNMTLSNLTI</sequence>
<dbReference type="SUPFAM" id="SSF49879">
    <property type="entry name" value="SMAD/FHA domain"/>
    <property type="match status" value="1"/>
</dbReference>
<dbReference type="GO" id="GO:0005829">
    <property type="term" value="C:cytosol"/>
    <property type="evidence" value="ECO:0007669"/>
    <property type="project" value="TreeGrafter"/>
</dbReference>
<dbReference type="InterPro" id="IPR001841">
    <property type="entry name" value="Znf_RING"/>
</dbReference>
<feature type="non-terminal residue" evidence="12">
    <location>
        <position position="498"/>
    </location>
</feature>
<evidence type="ECO:0000259" key="11">
    <source>
        <dbReference type="PROSITE" id="PS50089"/>
    </source>
</evidence>
<dbReference type="GO" id="GO:0008270">
    <property type="term" value="F:zinc ion binding"/>
    <property type="evidence" value="ECO:0007669"/>
    <property type="project" value="UniProtKB-KW"/>
</dbReference>
<feature type="coiled-coil region" evidence="9">
    <location>
        <begin position="142"/>
        <end position="333"/>
    </location>
</feature>
<feature type="non-terminal residue" evidence="12">
    <location>
        <position position="1"/>
    </location>
</feature>
<evidence type="ECO:0000256" key="7">
    <source>
        <dbReference type="ARBA" id="ARBA00022833"/>
    </source>
</evidence>
<evidence type="ECO:0000313" key="12">
    <source>
        <dbReference type="EMBL" id="KAG5312165.1"/>
    </source>
</evidence>
<keyword evidence="5 8" id="KW-0863">Zinc-finger</keyword>
<dbReference type="Gene3D" id="2.60.200.20">
    <property type="match status" value="1"/>
</dbReference>
<evidence type="ECO:0000256" key="5">
    <source>
        <dbReference type="ARBA" id="ARBA00022771"/>
    </source>
</evidence>
<evidence type="ECO:0000256" key="8">
    <source>
        <dbReference type="PROSITE-ProRule" id="PRU00175"/>
    </source>
</evidence>
<dbReference type="Gene3D" id="3.30.40.10">
    <property type="entry name" value="Zinc/RING finger domain, C3HC4 (zinc finger)"/>
    <property type="match status" value="1"/>
</dbReference>
<dbReference type="GO" id="GO:0035861">
    <property type="term" value="C:site of double-strand break"/>
    <property type="evidence" value="ECO:0007669"/>
    <property type="project" value="TreeGrafter"/>
</dbReference>
<dbReference type="CDD" id="cd00060">
    <property type="entry name" value="FHA"/>
    <property type="match status" value="1"/>
</dbReference>
<keyword evidence="4" id="KW-0479">Metal-binding</keyword>
<evidence type="ECO:0000256" key="9">
    <source>
        <dbReference type="SAM" id="Coils"/>
    </source>
</evidence>
<dbReference type="AlphaFoldDB" id="A0A836EGF2"/>
<dbReference type="PANTHER" id="PTHR15067:SF4">
    <property type="entry name" value="E3 UBIQUITIN-PROTEIN LIGASE RNF8"/>
    <property type="match status" value="1"/>
</dbReference>
<dbReference type="EMBL" id="JAANHZ010000333">
    <property type="protein sequence ID" value="KAG5312165.1"/>
    <property type="molecule type" value="Genomic_DNA"/>
</dbReference>
<keyword evidence="12" id="KW-0436">Ligase</keyword>
<dbReference type="SUPFAM" id="SSF57850">
    <property type="entry name" value="RING/U-box"/>
    <property type="match status" value="1"/>
</dbReference>
<gene>
    <name evidence="12" type="primary">Rnf8</name>
    <name evidence="12" type="ORF">G6Z75_0010629</name>
</gene>
<evidence type="ECO:0000313" key="13">
    <source>
        <dbReference type="Proteomes" id="UP000667349"/>
    </source>
</evidence>
<dbReference type="SMART" id="SM00184">
    <property type="entry name" value="RING"/>
    <property type="match status" value="1"/>
</dbReference>
<evidence type="ECO:0000256" key="4">
    <source>
        <dbReference type="ARBA" id="ARBA00022723"/>
    </source>
</evidence>
<reference evidence="12" key="1">
    <citation type="submission" date="2020-02" db="EMBL/GenBank/DDBJ databases">
        <title>Relaxed selection underlies rapid genomic changes in the transitions from sociality to social parasitism in ants.</title>
        <authorList>
            <person name="Bi X."/>
        </authorList>
    </citation>
    <scope>NUCLEOTIDE SEQUENCE</scope>
    <source>
        <strain evidence="12">BGI-DK2013a</strain>
        <tissue evidence="12">Whole body</tissue>
    </source>
</reference>
<evidence type="ECO:0000256" key="1">
    <source>
        <dbReference type="ARBA" id="ARBA00005797"/>
    </source>
</evidence>
<protein>
    <recommendedName>
        <fullName evidence="2">E3 ubiquitin-protein ligase CHFR</fullName>
    </recommendedName>
</protein>
<dbReference type="GO" id="GO:0016874">
    <property type="term" value="F:ligase activity"/>
    <property type="evidence" value="ECO:0007669"/>
    <property type="project" value="UniProtKB-KW"/>
</dbReference>
<dbReference type="GO" id="GO:0061630">
    <property type="term" value="F:ubiquitin protein ligase activity"/>
    <property type="evidence" value="ECO:0007669"/>
    <property type="project" value="TreeGrafter"/>
</dbReference>
<evidence type="ECO:0000256" key="6">
    <source>
        <dbReference type="ARBA" id="ARBA00022786"/>
    </source>
</evidence>
<dbReference type="InterPro" id="IPR013083">
    <property type="entry name" value="Znf_RING/FYVE/PHD"/>
</dbReference>
<dbReference type="GO" id="GO:0070936">
    <property type="term" value="P:protein K48-linked ubiquitination"/>
    <property type="evidence" value="ECO:0007669"/>
    <property type="project" value="TreeGrafter"/>
</dbReference>
<dbReference type="PROSITE" id="PS50089">
    <property type="entry name" value="ZF_RING_2"/>
    <property type="match status" value="1"/>
</dbReference>
<comment type="caution">
    <text evidence="12">The sequence shown here is derived from an EMBL/GenBank/DDBJ whole genome shotgun (WGS) entry which is preliminary data.</text>
</comment>
<dbReference type="InterPro" id="IPR000253">
    <property type="entry name" value="FHA_dom"/>
</dbReference>
<dbReference type="Pfam" id="PF13920">
    <property type="entry name" value="zf-C3HC4_3"/>
    <property type="match status" value="1"/>
</dbReference>
<dbReference type="InterPro" id="IPR017907">
    <property type="entry name" value="Znf_RING_CS"/>
</dbReference>
<name>A0A836EGF2_9HYME</name>
<keyword evidence="6" id="KW-0833">Ubl conjugation pathway</keyword>
<dbReference type="PANTHER" id="PTHR15067">
    <property type="entry name" value="E3 UBIQUITIN-PROTEIN LIGASE RNF8"/>
    <property type="match status" value="1"/>
</dbReference>
<dbReference type="PROSITE" id="PS50006">
    <property type="entry name" value="FHA_DOMAIN"/>
    <property type="match status" value="1"/>
</dbReference>
<keyword evidence="3" id="KW-0808">Transferase</keyword>
<dbReference type="GO" id="GO:0042393">
    <property type="term" value="F:histone binding"/>
    <property type="evidence" value="ECO:0007669"/>
    <property type="project" value="TreeGrafter"/>
</dbReference>
<keyword evidence="7" id="KW-0862">Zinc</keyword>
<evidence type="ECO:0000256" key="2">
    <source>
        <dbReference type="ARBA" id="ARBA00017908"/>
    </source>
</evidence>